<dbReference type="Proteomes" id="UP000271087">
    <property type="component" value="Unassembled WGS sequence"/>
</dbReference>
<organism evidence="4">
    <name type="scientific">Onchocerca ochengi</name>
    <name type="common">Filarial nematode worm</name>
    <dbReference type="NCBI Taxonomy" id="42157"/>
    <lineage>
        <taxon>Eukaryota</taxon>
        <taxon>Metazoa</taxon>
        <taxon>Ecdysozoa</taxon>
        <taxon>Nematoda</taxon>
        <taxon>Chromadorea</taxon>
        <taxon>Rhabditida</taxon>
        <taxon>Spirurina</taxon>
        <taxon>Spiruromorpha</taxon>
        <taxon>Filarioidea</taxon>
        <taxon>Onchocercidae</taxon>
        <taxon>Onchocerca</taxon>
    </lineage>
</organism>
<evidence type="ECO:0000256" key="1">
    <source>
        <dbReference type="SAM" id="MobiDB-lite"/>
    </source>
</evidence>
<gene>
    <name evidence="2" type="ORF">NOO_LOCUS13832</name>
</gene>
<accession>A0A182F069</accession>
<dbReference type="EMBL" id="UYRW01019504">
    <property type="protein sequence ID" value="VDN05989.1"/>
    <property type="molecule type" value="Genomic_DNA"/>
</dbReference>
<protein>
    <submittedName>
        <fullName evidence="4">PH domain-containing protein</fullName>
    </submittedName>
</protein>
<dbReference type="AlphaFoldDB" id="A0A182F069"/>
<feature type="region of interest" description="Disordered" evidence="1">
    <location>
        <begin position="67"/>
        <end position="96"/>
    </location>
</feature>
<feature type="compositionally biased region" description="Low complexity" evidence="1">
    <location>
        <begin position="71"/>
        <end position="81"/>
    </location>
</feature>
<dbReference type="WBParaSite" id="nOo.2.0.1.t13832-RA">
    <property type="protein sequence ID" value="nOo.2.0.1.t13832-RA"/>
    <property type="gene ID" value="nOo.2.0.1.g13832"/>
</dbReference>
<keyword evidence="3" id="KW-1185">Reference proteome</keyword>
<name>A0A182F069_ONCOC</name>
<proteinExistence type="predicted"/>
<evidence type="ECO:0000313" key="4">
    <source>
        <dbReference type="WBParaSite" id="nOo.2.0.1.t13832-RA"/>
    </source>
</evidence>
<evidence type="ECO:0000313" key="3">
    <source>
        <dbReference type="Proteomes" id="UP000271087"/>
    </source>
</evidence>
<sequence>NEKWLEFIQKASTSLKKKEEQEKYATVSKEKGILTILNSGKEPIVTLKLHQDDVAEIIRELGRAQIKLPDPQQTPQTTQRTVNLPQLPLPTFSGDP</sequence>
<evidence type="ECO:0000313" key="2">
    <source>
        <dbReference type="EMBL" id="VDN05989.1"/>
    </source>
</evidence>
<reference evidence="4" key="1">
    <citation type="submission" date="2016-06" db="UniProtKB">
        <authorList>
            <consortium name="WormBaseParasite"/>
        </authorList>
    </citation>
    <scope>IDENTIFICATION</scope>
</reference>
<reference evidence="2 3" key="2">
    <citation type="submission" date="2018-08" db="EMBL/GenBank/DDBJ databases">
        <authorList>
            <person name="Laetsch R D."/>
            <person name="Stevens L."/>
            <person name="Kumar S."/>
            <person name="Blaxter L. M."/>
        </authorList>
    </citation>
    <scope>NUCLEOTIDE SEQUENCE [LARGE SCALE GENOMIC DNA]</scope>
</reference>